<reference evidence="2" key="1">
    <citation type="journal article" date="2019" name="Int. J. Syst. Evol. Microbiol.">
        <title>The Global Catalogue of Microorganisms (GCM) 10K type strain sequencing project: providing services to taxonomists for standard genome sequencing and annotation.</title>
        <authorList>
            <consortium name="The Broad Institute Genomics Platform"/>
            <consortium name="The Broad Institute Genome Sequencing Center for Infectious Disease"/>
            <person name="Wu L."/>
            <person name="Ma J."/>
        </authorList>
    </citation>
    <scope>NUCLEOTIDE SEQUENCE [LARGE SCALE GENOMIC DNA]</scope>
    <source>
        <strain evidence="2">KCTC 22232</strain>
    </source>
</reference>
<evidence type="ECO:0000313" key="2">
    <source>
        <dbReference type="Proteomes" id="UP000621898"/>
    </source>
</evidence>
<dbReference type="RefSeq" id="WP_229792848.1">
    <property type="nucleotide sequence ID" value="NZ_BMXT01000002.1"/>
</dbReference>
<evidence type="ECO:0000313" key="1">
    <source>
        <dbReference type="EMBL" id="GGY26285.1"/>
    </source>
</evidence>
<comment type="caution">
    <text evidence="1">The sequence shown here is derived from an EMBL/GenBank/DDBJ whole genome shotgun (WGS) entry which is preliminary data.</text>
</comment>
<protein>
    <recommendedName>
        <fullName evidence="3">Lipid/polyisoprenoid-binding YceI-like domain-containing protein</fullName>
    </recommendedName>
</protein>
<evidence type="ECO:0008006" key="3">
    <source>
        <dbReference type="Google" id="ProtNLM"/>
    </source>
</evidence>
<sequence>MSLRKLLLGAVLLLVLLGAMSHWRHRPLHPLPGVLAPDAPEQVDLDHGAQLQRGDVTLTTRAHFDITARVLSRKDYSWGADADLIPEDLALGWGRMSDSDVLAKIDITQSDRFYYWHVKEFPIPRREIETSSANMHMIPADAGVKRELEQVRQGQIIHIEGFLVDASRVDGWHWNTSMTREDTGAGACELVYVESLGIVKP</sequence>
<accession>A0ABQ2ZXX3</accession>
<gene>
    <name evidence="1" type="ORF">GCM10008098_19070</name>
</gene>
<dbReference type="EMBL" id="BMXT01000002">
    <property type="protein sequence ID" value="GGY26285.1"/>
    <property type="molecule type" value="Genomic_DNA"/>
</dbReference>
<organism evidence="1 2">
    <name type="scientific">Rhodanobacter panaciterrae</name>
    <dbReference type="NCBI Taxonomy" id="490572"/>
    <lineage>
        <taxon>Bacteria</taxon>
        <taxon>Pseudomonadati</taxon>
        <taxon>Pseudomonadota</taxon>
        <taxon>Gammaproteobacteria</taxon>
        <taxon>Lysobacterales</taxon>
        <taxon>Rhodanobacteraceae</taxon>
        <taxon>Rhodanobacter</taxon>
    </lineage>
</organism>
<dbReference type="Proteomes" id="UP000621898">
    <property type="component" value="Unassembled WGS sequence"/>
</dbReference>
<keyword evidence="2" id="KW-1185">Reference proteome</keyword>
<proteinExistence type="predicted"/>
<name>A0ABQ2ZXX3_9GAMM</name>